<dbReference type="InterPro" id="IPR011990">
    <property type="entry name" value="TPR-like_helical_dom_sf"/>
</dbReference>
<protein>
    <recommendedName>
        <fullName evidence="5">Tetratricopeptide repeat protein</fullName>
    </recommendedName>
</protein>
<feature type="region of interest" description="Disordered" evidence="1">
    <location>
        <begin position="26"/>
        <end position="69"/>
    </location>
</feature>
<evidence type="ECO:0000313" key="4">
    <source>
        <dbReference type="Proteomes" id="UP000320390"/>
    </source>
</evidence>
<feature type="chain" id="PRO_5021779564" description="Tetratricopeptide repeat protein" evidence="2">
    <location>
        <begin position="25"/>
        <end position="768"/>
    </location>
</feature>
<reference evidence="3 4" key="1">
    <citation type="submission" date="2019-02" db="EMBL/GenBank/DDBJ databases">
        <title>Deep-cultivation of Planctomycetes and their phenomic and genomic characterization uncovers novel biology.</title>
        <authorList>
            <person name="Wiegand S."/>
            <person name="Jogler M."/>
            <person name="Boedeker C."/>
            <person name="Pinto D."/>
            <person name="Vollmers J."/>
            <person name="Rivas-Marin E."/>
            <person name="Kohn T."/>
            <person name="Peeters S.H."/>
            <person name="Heuer A."/>
            <person name="Rast P."/>
            <person name="Oberbeckmann S."/>
            <person name="Bunk B."/>
            <person name="Jeske O."/>
            <person name="Meyerdierks A."/>
            <person name="Storesund J.E."/>
            <person name="Kallscheuer N."/>
            <person name="Luecker S."/>
            <person name="Lage O.M."/>
            <person name="Pohl T."/>
            <person name="Merkel B.J."/>
            <person name="Hornburger P."/>
            <person name="Mueller R.-W."/>
            <person name="Bruemmer F."/>
            <person name="Labrenz M."/>
            <person name="Spormann A.M."/>
            <person name="Op den Camp H."/>
            <person name="Overmann J."/>
            <person name="Amann R."/>
            <person name="Jetten M.S.M."/>
            <person name="Mascher T."/>
            <person name="Medema M.H."/>
            <person name="Devos D.P."/>
            <person name="Kaster A.-K."/>
            <person name="Ovreas L."/>
            <person name="Rohde M."/>
            <person name="Galperin M.Y."/>
            <person name="Jogler C."/>
        </authorList>
    </citation>
    <scope>NUCLEOTIDE SEQUENCE [LARGE SCALE GENOMIC DNA]</scope>
    <source>
        <strain evidence="3 4">Poly30</strain>
    </source>
</reference>
<dbReference type="SUPFAM" id="SSF48452">
    <property type="entry name" value="TPR-like"/>
    <property type="match status" value="1"/>
</dbReference>
<sequence length="768" mass="84402" precursor="true">MTISAHRLGLLATPFLLVAALSHAQDGQPAATPPQSTQPAGQPAGLPAAQRGGADPSDDAFKLGSPPALADGLTEEDMWPAATAEGWKEPCLVQWQRSFDDALAVARQRHMPVMVAVNMDGEIASEHFAGVRYRSPDTAELMSHYACVIASVYRHTPRDYDENGQRVPCPRFGTVTCGEHIQAERELYDRYFDGRRISPRHIVLDLEARETLDVFYSWDTQTVTNTFVKGVEGWPEPQPGPEPTLENLAQSHAVADREFLEQQYATGSREERRRILMALLEPVALDQVEVLRKAIFGLDLELARLARKALAECETEGALDLMAEVLKEPIKDEDRQMLLAAVERMSATSPRAKTLAALHSGLTLESKHLSMPAEETLAVAYESAARRAPSVDARAEAAEASPRDPAAVLGLAEAMLEQSLTAEKRYADLFADDARATAEEAASLNADPTRLAAVRAVLAWRSGDFRTARDQAVTAVENEYLLLRNTENEESQTPAIQERVLRLFADARRALIRRAYRQGQEWDPEWLSDLNAAYSILTRTGRIDDATMVDFYDFLAWIGATPRANEVLGDALKRFPDSSVAHERLRSKLLYEGGPEMLETWYGERLGRVETEASRGEHLAWFAGYASLVAAENHRRRSQFDEALASYARAIEHFDGHGIRVDSVEDDSAHYVALALAGRARVLMERGQLEGATGALMASLSRRPESAASLYGLGITPIATAKMLKAKWAEAGDAERAASVQTALEALDPKLLEPPANELPAARPRGGR</sequence>
<organism evidence="3 4">
    <name type="scientific">Saltatorellus ferox</name>
    <dbReference type="NCBI Taxonomy" id="2528018"/>
    <lineage>
        <taxon>Bacteria</taxon>
        <taxon>Pseudomonadati</taxon>
        <taxon>Planctomycetota</taxon>
        <taxon>Planctomycetia</taxon>
        <taxon>Planctomycetia incertae sedis</taxon>
        <taxon>Saltatorellus</taxon>
    </lineage>
</organism>
<dbReference type="OrthoDB" id="267976at2"/>
<dbReference type="EMBL" id="CP036434">
    <property type="protein sequence ID" value="QDV08482.1"/>
    <property type="molecule type" value="Genomic_DNA"/>
</dbReference>
<proteinExistence type="predicted"/>
<evidence type="ECO:0000313" key="3">
    <source>
        <dbReference type="EMBL" id="QDV08482.1"/>
    </source>
</evidence>
<feature type="compositionally biased region" description="Low complexity" evidence="1">
    <location>
        <begin position="27"/>
        <end position="54"/>
    </location>
</feature>
<evidence type="ECO:0008006" key="5">
    <source>
        <dbReference type="Google" id="ProtNLM"/>
    </source>
</evidence>
<name>A0A518EWL0_9BACT</name>
<feature type="signal peptide" evidence="2">
    <location>
        <begin position="1"/>
        <end position="24"/>
    </location>
</feature>
<evidence type="ECO:0000256" key="2">
    <source>
        <dbReference type="SAM" id="SignalP"/>
    </source>
</evidence>
<dbReference type="AlphaFoldDB" id="A0A518EWL0"/>
<keyword evidence="4" id="KW-1185">Reference proteome</keyword>
<dbReference type="Gene3D" id="1.25.40.10">
    <property type="entry name" value="Tetratricopeptide repeat domain"/>
    <property type="match status" value="1"/>
</dbReference>
<keyword evidence="2" id="KW-0732">Signal</keyword>
<dbReference type="Proteomes" id="UP000320390">
    <property type="component" value="Chromosome"/>
</dbReference>
<gene>
    <name evidence="3" type="ORF">Poly30_40290</name>
</gene>
<evidence type="ECO:0000256" key="1">
    <source>
        <dbReference type="SAM" id="MobiDB-lite"/>
    </source>
</evidence>
<feature type="region of interest" description="Disordered" evidence="1">
    <location>
        <begin position="746"/>
        <end position="768"/>
    </location>
</feature>
<accession>A0A518EWL0</accession>
<dbReference type="RefSeq" id="WP_145201219.1">
    <property type="nucleotide sequence ID" value="NZ_CP036434.1"/>
</dbReference>